<evidence type="ECO:0000256" key="4">
    <source>
        <dbReference type="ARBA" id="ARBA00022989"/>
    </source>
</evidence>
<dbReference type="eggNOG" id="COG4399">
    <property type="taxonomic scope" value="Bacteria"/>
</dbReference>
<evidence type="ECO:0008006" key="9">
    <source>
        <dbReference type="Google" id="ProtNLM"/>
    </source>
</evidence>
<feature type="transmembrane region" description="Helical" evidence="6">
    <location>
        <begin position="361"/>
        <end position="380"/>
    </location>
</feature>
<feature type="transmembrane region" description="Helical" evidence="6">
    <location>
        <begin position="6"/>
        <end position="27"/>
    </location>
</feature>
<dbReference type="STRING" id="1196031.A361_06835"/>
<sequence length="381" mass="43400">MSMEIAMTIILMMLIGALIGGFTNYLAIKMLFKPYNAVYIGKWKVPFTPGLIPKRRDEMADQMGKLVVNHLLTPESIKKKFINAQFQRDMTGLVQKELETIMLSEKSAEDILEAFGITDGQAKTENRINLLIEQKYEKIISEYRSRPLKDVIPQTLLDKMDEKIPAISSTILQKGIDYFSSIEGKMRIQRMADDFVRERSGMLSNMLQMFMGNINIADKIQPEIIKFLSNEGTSDLITTLLKNEWSKVLEMEAAVIEEQLEKEQILSVIKNIAHKVINLESLFKTPLSSFMAPYRTVLIDELAPKSVQMLSDWLSGKTEMFMERLRLAEIVREQVSNFSVERLEEMVFSIIKSELKMITNLGVLLGGIIGLIQGFIAILIT</sequence>
<organism evidence="7 8">
    <name type="scientific">Cytobacillus oceanisediminis 2691</name>
    <dbReference type="NCBI Taxonomy" id="1196031"/>
    <lineage>
        <taxon>Bacteria</taxon>
        <taxon>Bacillati</taxon>
        <taxon>Bacillota</taxon>
        <taxon>Bacilli</taxon>
        <taxon>Bacillales</taxon>
        <taxon>Bacillaceae</taxon>
        <taxon>Cytobacillus</taxon>
    </lineage>
</organism>
<dbReference type="EMBL" id="CP015506">
    <property type="protein sequence ID" value="AND38836.1"/>
    <property type="molecule type" value="Genomic_DNA"/>
</dbReference>
<dbReference type="GO" id="GO:0005886">
    <property type="term" value="C:plasma membrane"/>
    <property type="evidence" value="ECO:0007669"/>
    <property type="project" value="UniProtKB-SubCell"/>
</dbReference>
<keyword evidence="5 6" id="KW-0472">Membrane</keyword>
<evidence type="ECO:0000256" key="2">
    <source>
        <dbReference type="ARBA" id="ARBA00008053"/>
    </source>
</evidence>
<keyword evidence="4 6" id="KW-1133">Transmembrane helix</keyword>
<name>A0A160M895_9BACI</name>
<evidence type="ECO:0000313" key="8">
    <source>
        <dbReference type="Proteomes" id="UP000077856"/>
    </source>
</evidence>
<comment type="subcellular location">
    <subcellularLocation>
        <location evidence="1">Cell membrane</location>
    </subcellularLocation>
</comment>
<dbReference type="Pfam" id="PF04286">
    <property type="entry name" value="DUF445"/>
    <property type="match status" value="1"/>
</dbReference>
<dbReference type="KEGG" id="bon:A361_06835"/>
<proteinExistence type="inferred from homology"/>
<accession>A0A160M895</accession>
<dbReference type="PANTHER" id="PTHR35791">
    <property type="entry name" value="UPF0754 MEMBRANE PROTEIN YHEB"/>
    <property type="match status" value="1"/>
</dbReference>
<keyword evidence="3 6" id="KW-0812">Transmembrane</keyword>
<gene>
    <name evidence="7" type="ORF">A361_06835</name>
</gene>
<dbReference type="RefSeq" id="WP_019381411.1">
    <property type="nucleotide sequence ID" value="NZ_CP015506.1"/>
</dbReference>
<dbReference type="InterPro" id="IPR007383">
    <property type="entry name" value="DUF445"/>
</dbReference>
<dbReference type="AlphaFoldDB" id="A0A160M895"/>
<evidence type="ECO:0000313" key="7">
    <source>
        <dbReference type="EMBL" id="AND38836.1"/>
    </source>
</evidence>
<dbReference type="Proteomes" id="UP000077856">
    <property type="component" value="Chromosome"/>
</dbReference>
<dbReference type="PIRSF" id="PIRSF032178">
    <property type="entry name" value="UCP032178"/>
    <property type="match status" value="1"/>
</dbReference>
<evidence type="ECO:0000256" key="6">
    <source>
        <dbReference type="SAM" id="Phobius"/>
    </source>
</evidence>
<evidence type="ECO:0000256" key="1">
    <source>
        <dbReference type="ARBA" id="ARBA00004236"/>
    </source>
</evidence>
<evidence type="ECO:0000256" key="5">
    <source>
        <dbReference type="ARBA" id="ARBA00023136"/>
    </source>
</evidence>
<evidence type="ECO:0000256" key="3">
    <source>
        <dbReference type="ARBA" id="ARBA00022692"/>
    </source>
</evidence>
<dbReference type="InterPro" id="IPR016991">
    <property type="entry name" value="UCP032178"/>
</dbReference>
<comment type="similarity">
    <text evidence="2">Belongs to the UPF0754 family.</text>
</comment>
<protein>
    <recommendedName>
        <fullName evidence="9">DUF445 domain-containing protein</fullName>
    </recommendedName>
</protein>
<dbReference type="PANTHER" id="PTHR35791:SF1">
    <property type="entry name" value="UPF0754 MEMBRANE PROTEIN YHEB"/>
    <property type="match status" value="1"/>
</dbReference>
<reference evidence="7 8" key="1">
    <citation type="submission" date="2016-04" db="EMBL/GenBank/DDBJ databases">
        <title>Complete genome sequence of Bacillus oceanisediminis strain 2691.</title>
        <authorList>
            <person name="Jeong H."/>
            <person name="Kim H.J."/>
            <person name="Lee D.-W."/>
        </authorList>
    </citation>
    <scope>NUCLEOTIDE SEQUENCE [LARGE SCALE GENOMIC DNA]</scope>
    <source>
        <strain evidence="7 8">2691</strain>
    </source>
</reference>